<reference evidence="1 2" key="1">
    <citation type="submission" date="2020-08" db="EMBL/GenBank/DDBJ databases">
        <title>Genome Sequencing of Nocardia wallacei strain FMUON74 and assembly.</title>
        <authorList>
            <person name="Toyokawa M."/>
            <person name="Uesaka K."/>
        </authorList>
    </citation>
    <scope>NUCLEOTIDE SEQUENCE [LARGE SCALE GENOMIC DNA]</scope>
    <source>
        <strain evidence="1 2">FMUON74</strain>
    </source>
</reference>
<sequence length="44" mass="4839">MDTYIEDNGRFEWIDVRHDPCNGQGCGGCGHSGVEWVRVDVTAG</sequence>
<accession>A0A7G1KT32</accession>
<keyword evidence="2" id="KW-1185">Reference proteome</keyword>
<proteinExistence type="predicted"/>
<dbReference type="GeneID" id="80351768"/>
<organism evidence="1 2">
    <name type="scientific">Nocardia wallacei</name>
    <dbReference type="NCBI Taxonomy" id="480035"/>
    <lineage>
        <taxon>Bacteria</taxon>
        <taxon>Bacillati</taxon>
        <taxon>Actinomycetota</taxon>
        <taxon>Actinomycetes</taxon>
        <taxon>Mycobacteriales</taxon>
        <taxon>Nocardiaceae</taxon>
        <taxon>Nocardia</taxon>
    </lineage>
</organism>
<dbReference type="KEGG" id="nwl:NWFMUON74_61390"/>
<name>A0A7G1KT32_9NOCA</name>
<dbReference type="RefSeq" id="WP_269475300.1">
    <property type="nucleotide sequence ID" value="NZ_AP023396.1"/>
</dbReference>
<dbReference type="EMBL" id="AP023396">
    <property type="protein sequence ID" value="BCK58367.1"/>
    <property type="molecule type" value="Genomic_DNA"/>
</dbReference>
<gene>
    <name evidence="1" type="ORF">NWFMUON74_61390</name>
</gene>
<dbReference type="AlphaFoldDB" id="A0A7G1KT32"/>
<protein>
    <submittedName>
        <fullName evidence="1">Uncharacterized protein</fullName>
    </submittedName>
</protein>
<evidence type="ECO:0000313" key="1">
    <source>
        <dbReference type="EMBL" id="BCK58367.1"/>
    </source>
</evidence>
<evidence type="ECO:0000313" key="2">
    <source>
        <dbReference type="Proteomes" id="UP000516173"/>
    </source>
</evidence>
<dbReference type="Proteomes" id="UP000516173">
    <property type="component" value="Chromosome"/>
</dbReference>